<evidence type="ECO:0000256" key="1">
    <source>
        <dbReference type="SAM" id="MobiDB-lite"/>
    </source>
</evidence>
<organism evidence="3 4">
    <name type="scientific">Methylobacterium oryzihabitans</name>
    <dbReference type="NCBI Taxonomy" id="2499852"/>
    <lineage>
        <taxon>Bacteria</taxon>
        <taxon>Pseudomonadati</taxon>
        <taxon>Pseudomonadota</taxon>
        <taxon>Alphaproteobacteria</taxon>
        <taxon>Hyphomicrobiales</taxon>
        <taxon>Methylobacteriaceae</taxon>
        <taxon>Methylobacterium</taxon>
    </lineage>
</organism>
<evidence type="ECO:0000313" key="4">
    <source>
        <dbReference type="Proteomes" id="UP000286997"/>
    </source>
</evidence>
<keyword evidence="4" id="KW-1185">Reference proteome</keyword>
<evidence type="ECO:0000256" key="2">
    <source>
        <dbReference type="SAM" id="SignalP"/>
    </source>
</evidence>
<dbReference type="RefSeq" id="WP_127731284.1">
    <property type="nucleotide sequence ID" value="NZ_SACP01000016.1"/>
</dbReference>
<feature type="chain" id="PRO_5019109552" evidence="2">
    <location>
        <begin position="29"/>
        <end position="158"/>
    </location>
</feature>
<proteinExistence type="predicted"/>
<dbReference type="AlphaFoldDB" id="A0A437P280"/>
<sequence length="158" mass="17289">MRDLWRRRAGSLLMAGFLAAVVAAPADAQQPWVDPPGKEVAPAESVQPRRSPSSSVRSDRPARTRAVAAAPAVQPIRRAVVQAPHAARRVRVVTARPMVSRSVAPGRRGWHEVPPGGEVVLLARPPLSGHLVTRRVVWQDETGIRSRTYRVLVDDALW</sequence>
<reference evidence="3 4" key="1">
    <citation type="submission" date="2019-01" db="EMBL/GenBank/DDBJ databases">
        <authorList>
            <person name="Chen W.-M."/>
        </authorList>
    </citation>
    <scope>NUCLEOTIDE SEQUENCE [LARGE SCALE GENOMIC DNA]</scope>
    <source>
        <strain evidence="3 4">TER-1</strain>
    </source>
</reference>
<dbReference type="Proteomes" id="UP000286997">
    <property type="component" value="Unassembled WGS sequence"/>
</dbReference>
<accession>A0A437P280</accession>
<gene>
    <name evidence="3" type="ORF">EOE48_17060</name>
</gene>
<feature type="region of interest" description="Disordered" evidence="1">
    <location>
        <begin position="29"/>
        <end position="69"/>
    </location>
</feature>
<protein>
    <submittedName>
        <fullName evidence="3">Uncharacterized protein</fullName>
    </submittedName>
</protein>
<name>A0A437P280_9HYPH</name>
<dbReference type="EMBL" id="SACP01000016">
    <property type="protein sequence ID" value="RVU16397.1"/>
    <property type="molecule type" value="Genomic_DNA"/>
</dbReference>
<feature type="signal peptide" evidence="2">
    <location>
        <begin position="1"/>
        <end position="28"/>
    </location>
</feature>
<keyword evidence="2" id="KW-0732">Signal</keyword>
<comment type="caution">
    <text evidence="3">The sequence shown here is derived from an EMBL/GenBank/DDBJ whole genome shotgun (WGS) entry which is preliminary data.</text>
</comment>
<evidence type="ECO:0000313" key="3">
    <source>
        <dbReference type="EMBL" id="RVU16397.1"/>
    </source>
</evidence>